<feature type="chain" id="PRO_5045600838" evidence="2">
    <location>
        <begin position="25"/>
        <end position="369"/>
    </location>
</feature>
<evidence type="ECO:0000256" key="2">
    <source>
        <dbReference type="SAM" id="SignalP"/>
    </source>
</evidence>
<evidence type="ECO:0000256" key="1">
    <source>
        <dbReference type="SAM" id="MobiDB-lite"/>
    </source>
</evidence>
<gene>
    <name evidence="3" type="ORF">K6753_08650</name>
</gene>
<sequence>MRLPVPLVLSAILSTAFASAPSVAQVAAAETAPNAADDIRDLAPMVVKGVQPGPGLWKVSRDGHVMWVLGLVAPLPRDMEWRSTEVEQAIAASGAVLQAPMWSVHSDVGVLKGLTLVPAALRARRNPDGAELRDLLPAGLHRRWQLQKDRYLGWELGIERWRPMFAAEKLERKAMERLRLDGKVIGPVIEAATTGAGLEQTPVEIKTTLEAPRELLKQFNRAEIDDVACLSRTVSRLENDVPMLAARANAWAIGDIEALRRLPHDSLRWSCLSELLESDLGRTLGYAGMEARMRDTWLAAAQEALAEHPVSFAMLPMGQVLAEDGYLAALERRGFEVTAPGANEDGSTADATTQPVGAAEEPQAHGRSE</sequence>
<dbReference type="RefSeq" id="WP_223676047.1">
    <property type="nucleotide sequence ID" value="NZ_JAINZW010000003.1"/>
</dbReference>
<feature type="compositionally biased region" description="Polar residues" evidence="1">
    <location>
        <begin position="345"/>
        <end position="355"/>
    </location>
</feature>
<feature type="region of interest" description="Disordered" evidence="1">
    <location>
        <begin position="338"/>
        <end position="369"/>
    </location>
</feature>
<dbReference type="EMBL" id="JAINZW010000003">
    <property type="protein sequence ID" value="MBZ4039601.1"/>
    <property type="molecule type" value="Genomic_DNA"/>
</dbReference>
<dbReference type="Proteomes" id="UP001430954">
    <property type="component" value="Unassembled WGS sequence"/>
</dbReference>
<evidence type="ECO:0000313" key="4">
    <source>
        <dbReference type="Proteomes" id="UP001430954"/>
    </source>
</evidence>
<name>A0ABS7T6X6_9GAMM</name>
<keyword evidence="4" id="KW-1185">Reference proteome</keyword>
<dbReference type="InterPro" id="IPR002816">
    <property type="entry name" value="TraB/PrgY/GumN_fam"/>
</dbReference>
<protein>
    <submittedName>
        <fullName evidence="3">TraB/GumN family protein</fullName>
    </submittedName>
</protein>
<keyword evidence="2" id="KW-0732">Signal</keyword>
<reference evidence="3 4" key="1">
    <citation type="submission" date="2021-09" db="EMBL/GenBank/DDBJ databases">
        <title>Lysobacter sp. 13A isolated from the river sediment.</title>
        <authorList>
            <person name="Liu H."/>
            <person name="Li S."/>
            <person name="Mao S."/>
        </authorList>
    </citation>
    <scope>NUCLEOTIDE SEQUENCE [LARGE SCALE GENOMIC DNA]</scope>
    <source>
        <strain evidence="3 4">13A</strain>
    </source>
</reference>
<proteinExistence type="predicted"/>
<evidence type="ECO:0000313" key="3">
    <source>
        <dbReference type="EMBL" id="MBZ4039601.1"/>
    </source>
</evidence>
<accession>A0ABS7T6X6</accession>
<feature type="signal peptide" evidence="2">
    <location>
        <begin position="1"/>
        <end position="24"/>
    </location>
</feature>
<dbReference type="Pfam" id="PF01963">
    <property type="entry name" value="TraB_PrgY_gumN"/>
    <property type="match status" value="1"/>
</dbReference>
<comment type="caution">
    <text evidence="3">The sequence shown here is derived from an EMBL/GenBank/DDBJ whole genome shotgun (WGS) entry which is preliminary data.</text>
</comment>
<dbReference type="CDD" id="cd14788">
    <property type="entry name" value="GumN"/>
    <property type="match status" value="1"/>
</dbReference>
<organism evidence="3 4">
    <name type="scientific">Novilysobacter selenitireducens</name>
    <dbReference type="NCBI Taxonomy" id="2872639"/>
    <lineage>
        <taxon>Bacteria</taxon>
        <taxon>Pseudomonadati</taxon>
        <taxon>Pseudomonadota</taxon>
        <taxon>Gammaproteobacteria</taxon>
        <taxon>Lysobacterales</taxon>
        <taxon>Lysobacteraceae</taxon>
        <taxon>Novilysobacter</taxon>
    </lineage>
</organism>